<gene>
    <name evidence="5" type="primary">LOC127749753</name>
</gene>
<dbReference type="GeneID" id="127749753"/>
<dbReference type="KEGG" id="foc:127749753"/>
<dbReference type="InterPro" id="IPR007527">
    <property type="entry name" value="Znf_SWIM"/>
</dbReference>
<keyword evidence="1" id="KW-0862">Zinc</keyword>
<dbReference type="PROSITE" id="PS50966">
    <property type="entry name" value="ZF_SWIM"/>
    <property type="match status" value="1"/>
</dbReference>
<protein>
    <submittedName>
        <fullName evidence="5">Uncharacterized protein LOC127749753</fullName>
    </submittedName>
</protein>
<dbReference type="Proteomes" id="UP000504606">
    <property type="component" value="Unplaced"/>
</dbReference>
<keyword evidence="4" id="KW-1185">Reference proteome</keyword>
<dbReference type="RefSeq" id="XP_052125235.1">
    <property type="nucleotide sequence ID" value="XM_052269275.1"/>
</dbReference>
<proteinExistence type="predicted"/>
<dbReference type="GO" id="GO:0008270">
    <property type="term" value="F:zinc ion binding"/>
    <property type="evidence" value="ECO:0007669"/>
    <property type="project" value="UniProtKB-KW"/>
</dbReference>
<feature type="domain" description="SWIM-type" evidence="3">
    <location>
        <begin position="144"/>
        <end position="178"/>
    </location>
</feature>
<evidence type="ECO:0000313" key="5">
    <source>
        <dbReference type="RefSeq" id="XP_052125235.1"/>
    </source>
</evidence>
<reference evidence="5" key="1">
    <citation type="submission" date="2025-08" db="UniProtKB">
        <authorList>
            <consortium name="RefSeq"/>
        </authorList>
    </citation>
    <scope>IDENTIFICATION</scope>
    <source>
        <tissue evidence="5">Whole organism</tissue>
    </source>
</reference>
<evidence type="ECO:0000259" key="3">
    <source>
        <dbReference type="PROSITE" id="PS50966"/>
    </source>
</evidence>
<evidence type="ECO:0000313" key="4">
    <source>
        <dbReference type="Proteomes" id="UP000504606"/>
    </source>
</evidence>
<organism evidence="4 5">
    <name type="scientific">Frankliniella occidentalis</name>
    <name type="common">Western flower thrips</name>
    <name type="synonym">Euthrips occidentalis</name>
    <dbReference type="NCBI Taxonomy" id="133901"/>
    <lineage>
        <taxon>Eukaryota</taxon>
        <taxon>Metazoa</taxon>
        <taxon>Ecdysozoa</taxon>
        <taxon>Arthropoda</taxon>
        <taxon>Hexapoda</taxon>
        <taxon>Insecta</taxon>
        <taxon>Pterygota</taxon>
        <taxon>Neoptera</taxon>
        <taxon>Paraneoptera</taxon>
        <taxon>Thysanoptera</taxon>
        <taxon>Terebrantia</taxon>
        <taxon>Thripoidea</taxon>
        <taxon>Thripidae</taxon>
        <taxon>Frankliniella</taxon>
    </lineage>
</organism>
<sequence length="393" mass="45621">MAGMRQRLEEDEDTRPFLGYFDKYERQKEKWAYCYRAGCGLNTNMYVEAFFKKLKYSYMKGKKLRRVDECLHILLRLSRDVAFERLRRKFKGNNTFKQSEIHRAHRLSDEMSGDWLQENVTEVIPGTTWRFNDNACNGCELACVRCHYCVHEFKCTCYDNRIKTNMCKHIHAVVKVFCIEGVPRSNEENARIVQDEIEAICNTNDECNVGKQVEKIDMRNPIAMNISHLLDCFSNTDPVPDAVIQGGLKFLEVLRREMPRDTEGNEEIVEEAEDDLDIDEPQEASGAVIPVTPKTPRPTRAAKTPLRTPKTPRHMITPQVQSPGTPKRVSPQRRLFHSVKKKPLKKKQNLHKPTFHQEGAFIANFSMGEGLEFVTVHNEFDHSYTRNNVDDNY</sequence>
<evidence type="ECO:0000256" key="1">
    <source>
        <dbReference type="PROSITE-ProRule" id="PRU00325"/>
    </source>
</evidence>
<accession>A0A9C6TZD1</accession>
<dbReference type="AlphaFoldDB" id="A0A9C6TZD1"/>
<evidence type="ECO:0000256" key="2">
    <source>
        <dbReference type="SAM" id="MobiDB-lite"/>
    </source>
</evidence>
<feature type="region of interest" description="Disordered" evidence="2">
    <location>
        <begin position="284"/>
        <end position="332"/>
    </location>
</feature>
<keyword evidence="1" id="KW-0479">Metal-binding</keyword>
<keyword evidence="1" id="KW-0863">Zinc-finger</keyword>
<name>A0A9C6TZD1_FRAOC</name>
<dbReference type="OrthoDB" id="6777076at2759"/>